<dbReference type="RefSeq" id="WP_307503983.1">
    <property type="nucleotide sequence ID" value="NZ_BAAACE010000001.1"/>
</dbReference>
<dbReference type="EMBL" id="JAUSWG010000003">
    <property type="protein sequence ID" value="MDQ0555882.1"/>
    <property type="molecule type" value="Genomic_DNA"/>
</dbReference>
<evidence type="ECO:0000313" key="2">
    <source>
        <dbReference type="EMBL" id="MDQ0555882.1"/>
    </source>
</evidence>
<comment type="caution">
    <text evidence="2">The sequence shown here is derived from an EMBL/GenBank/DDBJ whole genome shotgun (WGS) entry which is preliminary data.</text>
</comment>
<dbReference type="InterPro" id="IPR029479">
    <property type="entry name" value="Nitroreductase"/>
</dbReference>
<protein>
    <submittedName>
        <fullName evidence="2">SagB-type dehydrogenase family enzyme</fullName>
    </submittedName>
</protein>
<evidence type="ECO:0000259" key="1">
    <source>
        <dbReference type="Pfam" id="PF00881"/>
    </source>
</evidence>
<dbReference type="Gene3D" id="3.40.109.10">
    <property type="entry name" value="NADH Oxidase"/>
    <property type="match status" value="1"/>
</dbReference>
<name>A0ABU0MY90_9FIRM</name>
<feature type="domain" description="Nitroreductase" evidence="1">
    <location>
        <begin position="74"/>
        <end position="243"/>
    </location>
</feature>
<dbReference type="SUPFAM" id="SSF55469">
    <property type="entry name" value="FMN-dependent nitroreductase-like"/>
    <property type="match status" value="1"/>
</dbReference>
<sequence length="243" mass="27722">MWEFGIGKKLSKGFLDYHFSSLNEPEFTGTQIYKHIDREKQKSGDYPLIDLKYNIDYNSSLEKTLIERKTAIDKFKNNQIINKDLISKFTQLAFIGGAKDSRNYPSGGGQYYVDINILFNESNVDKELVDVGNVMNLNCDTHKLIVKNKLSWEIMSKAFIQDYMADTAQFAIVLSCDIENISKKYMDISYKLVQQETGHIGQNIQLVANYLNIESVPLGGFYDIELSNTIGDNQTVLYAFLLG</sequence>
<dbReference type="InterPro" id="IPR000415">
    <property type="entry name" value="Nitroreductase-like"/>
</dbReference>
<accession>A0ABU0MY90</accession>
<dbReference type="PANTHER" id="PTHR43745:SF2">
    <property type="entry name" value="NITROREDUCTASE MJ1384-RELATED"/>
    <property type="match status" value="1"/>
</dbReference>
<dbReference type="PANTHER" id="PTHR43745">
    <property type="entry name" value="NITROREDUCTASE MJ1384-RELATED"/>
    <property type="match status" value="1"/>
</dbReference>
<reference evidence="2 3" key="1">
    <citation type="submission" date="2023-07" db="EMBL/GenBank/DDBJ databases">
        <title>Genomic Encyclopedia of Type Strains, Phase IV (KMG-IV): sequencing the most valuable type-strain genomes for metagenomic binning, comparative biology and taxonomic classification.</title>
        <authorList>
            <person name="Goeker M."/>
        </authorList>
    </citation>
    <scope>NUCLEOTIDE SEQUENCE [LARGE SCALE GENOMIC DNA]</scope>
    <source>
        <strain evidence="2 3">DSM 15049</strain>
    </source>
</reference>
<dbReference type="Proteomes" id="UP001232584">
    <property type="component" value="Unassembled WGS sequence"/>
</dbReference>
<proteinExistence type="predicted"/>
<organism evidence="2 3">
    <name type="scientific">Paraclostridium ghonii</name>
    <dbReference type="NCBI Taxonomy" id="29358"/>
    <lineage>
        <taxon>Bacteria</taxon>
        <taxon>Bacillati</taxon>
        <taxon>Bacillota</taxon>
        <taxon>Clostridia</taxon>
        <taxon>Peptostreptococcales</taxon>
        <taxon>Peptostreptococcaceae</taxon>
        <taxon>Paraclostridium</taxon>
    </lineage>
</organism>
<dbReference type="Pfam" id="PF00881">
    <property type="entry name" value="Nitroreductase"/>
    <property type="match status" value="1"/>
</dbReference>
<gene>
    <name evidence="2" type="ORF">QOZ92_000995</name>
</gene>
<evidence type="ECO:0000313" key="3">
    <source>
        <dbReference type="Proteomes" id="UP001232584"/>
    </source>
</evidence>
<dbReference type="InterPro" id="IPR052544">
    <property type="entry name" value="Bacteriocin_Proc_Enz"/>
</dbReference>
<keyword evidence="3" id="KW-1185">Reference proteome</keyword>